<organism evidence="9 10">
    <name type="scientific">Volvox reticuliferus</name>
    <dbReference type="NCBI Taxonomy" id="1737510"/>
    <lineage>
        <taxon>Eukaryota</taxon>
        <taxon>Viridiplantae</taxon>
        <taxon>Chlorophyta</taxon>
        <taxon>core chlorophytes</taxon>
        <taxon>Chlorophyceae</taxon>
        <taxon>CS clade</taxon>
        <taxon>Chlamydomonadales</taxon>
        <taxon>Volvocaceae</taxon>
        <taxon>Volvox</taxon>
    </lineage>
</organism>
<evidence type="ECO:0000259" key="7">
    <source>
        <dbReference type="PROSITE" id="PS50089"/>
    </source>
</evidence>
<sequence length="1243" mass="128462">MRVECCVCYEKTRDLGELDSCFHRFCFECISRWAETENRCPMCKERFIVIKRKRLPSGLGGGDGGTNACGSGRPTGRKRSREEAAATDGAHTDEISDDDDEDPDAGDGPRKRLRGTVVETRVVPDKKQTWRPAELLALNLESLRCQVCNRGDDDEQLLLCDGCDRGFHTYCVEMDDIPQGEWYCPDCEQQRVLLAATARGRRRRQARGGGRGRGVAAAGGNPGRGGAARGRGRRGAAPVAVVIAEEVNSDSDSFVEVSEEVAAEAATVAGHGGGGSRGSDASGYETIGSDAEDQEGPEVGWVGSRDDDEDAAEVNYDQDGGEDDGGEEDGVGSSGQDDEDEGEEAGEHGGAYGSAATSRGGGDGDGTSRRARRRSAGRGRGRSRGRGRRRRSSAASGRRRTGSRRGPTRAALRDRLGTAAQSRARTAAQGPGSAAAAAAAAAAAGDLEEVPLAQRRTVARARLYADQLRVEMMRRNWASLRDAETQEFGQSTLGAEYRRAQQEQAASAAAGGAGGSISAAAAARERALQALRAQRAQEAAAAAAAARIRGRRGGTSESSARPTAFGTGAYGTASTANGNGGGSADDELAGAWQTLERLRGVAGGGEGGRGSGRGGTATVATGASDSGLRSGGGCGSNAPTRLGGPHVGPSPLELLRSAGPGALVGGFSRPQRLPAIAPLFTDSGAAATSAAAGVAAPSAAARSPRGDPNQTAQLSAINPTRSAPPATAPAGGRSREGLARTSSSHDGRRDGVIVTRNGSASASGGCGSGMSGRAVGGTAASRGIIIFPADGFKENDTETGPHPHPYPHTRAQPSRSQQPQQQLLDPVLHLSSHGSAACEPGAPASFANAAAVEVQREGTSRAGQGPQRQEGVTAAVATAVLPVRGPDAVLPSLAAHLPPRLSMSSHPSPLQRPPSPLPPRQRPLRSASRQAAPTELGPPPPDPTQTQGRYPPLQRPTYSPSCSSQELEPGEIHPSALDSQPQPQPQLLGGVAPDARAGSKVGSKRGTAAPAEAVGASDRDGRKASRHSHHHQHSRHHHHHGDRNMMTHQRHPRGGERRHHHHQDRGRDGDKHHVRVGTAGQDHQGQHYERDRHDRDRQCRHNAVEEAGSSSDGGGAAATAGGQHPGDASGNSAKHGGSAEEAHDSAHKAAKAAKMAACEAIKALLAPLYAQHLLGKEEFKEAARAATAGLCADMAAAGMGAEDLRRAMAARGSGGGEAGQSELAKDALMRTLQGMGLNHLIIG</sequence>
<feature type="compositionally biased region" description="Basic residues" evidence="5">
    <location>
        <begin position="369"/>
        <end position="407"/>
    </location>
</feature>
<dbReference type="InterPro" id="IPR011011">
    <property type="entry name" value="Znf_FYVE_PHD"/>
</dbReference>
<reference evidence="9" key="1">
    <citation type="journal article" date="2021" name="Proc. Natl. Acad. Sci. U.S.A.">
        <title>Three genomes in the algal genus Volvox reveal the fate of a haploid sex-determining region after a transition to homothallism.</title>
        <authorList>
            <person name="Yamamoto K."/>
            <person name="Hamaji T."/>
            <person name="Kawai-Toyooka H."/>
            <person name="Matsuzaki R."/>
            <person name="Takahashi F."/>
            <person name="Nishimura Y."/>
            <person name="Kawachi M."/>
            <person name="Noguchi H."/>
            <person name="Minakuchi Y."/>
            <person name="Umen J.G."/>
            <person name="Toyoda A."/>
            <person name="Nozaki H."/>
        </authorList>
    </citation>
    <scope>NUCLEOTIDE SEQUENCE</scope>
    <source>
        <strain evidence="9">NIES-3785</strain>
        <strain evidence="8">NIES-3786</strain>
    </source>
</reference>
<feature type="region of interest" description="Disordered" evidence="5">
    <location>
        <begin position="199"/>
        <end position="234"/>
    </location>
</feature>
<feature type="region of interest" description="Disordered" evidence="5">
    <location>
        <begin position="899"/>
        <end position="1147"/>
    </location>
</feature>
<dbReference type="CDD" id="cd15545">
    <property type="entry name" value="PHD_BAZ2A_like"/>
    <property type="match status" value="1"/>
</dbReference>
<feature type="region of interest" description="Disordered" evidence="5">
    <location>
        <begin position="547"/>
        <end position="587"/>
    </location>
</feature>
<feature type="compositionally biased region" description="Polar residues" evidence="5">
    <location>
        <begin position="708"/>
        <end position="718"/>
    </location>
</feature>
<feature type="region of interest" description="Disordered" evidence="5">
    <location>
        <begin position="266"/>
        <end position="431"/>
    </location>
</feature>
<dbReference type="PROSITE" id="PS50089">
    <property type="entry name" value="ZF_RING_2"/>
    <property type="match status" value="1"/>
</dbReference>
<dbReference type="InterPro" id="IPR001965">
    <property type="entry name" value="Znf_PHD"/>
</dbReference>
<name>A0A8J4GRK6_9CHLO</name>
<feature type="compositionally biased region" description="Basic and acidic residues" evidence="5">
    <location>
        <begin position="733"/>
        <end position="751"/>
    </location>
</feature>
<evidence type="ECO:0000313" key="11">
    <source>
        <dbReference type="Proteomes" id="UP000747110"/>
    </source>
</evidence>
<dbReference type="SMART" id="SM00249">
    <property type="entry name" value="PHD"/>
    <property type="match status" value="1"/>
</dbReference>
<keyword evidence="1" id="KW-0479">Metal-binding</keyword>
<feature type="region of interest" description="Disordered" evidence="5">
    <location>
        <begin position="852"/>
        <end position="871"/>
    </location>
</feature>
<dbReference type="Pfam" id="PF00628">
    <property type="entry name" value="PHD"/>
    <property type="match status" value="1"/>
</dbReference>
<proteinExistence type="predicted"/>
<dbReference type="InterPro" id="IPR058746">
    <property type="entry name" value="Znf_RING-type_Topors"/>
</dbReference>
<feature type="compositionally biased region" description="Low complexity" evidence="5">
    <location>
        <begin position="719"/>
        <end position="732"/>
    </location>
</feature>
<dbReference type="InterPro" id="IPR001841">
    <property type="entry name" value="Znf_RING"/>
</dbReference>
<gene>
    <name evidence="8" type="ORF">Vretifemale_8509</name>
    <name evidence="9" type="ORF">Vretimale_16664</name>
</gene>
<feature type="compositionally biased region" description="Basic and acidic residues" evidence="5">
    <location>
        <begin position="791"/>
        <end position="801"/>
    </location>
</feature>
<feature type="compositionally biased region" description="Basic and acidic residues" evidence="5">
    <location>
        <begin position="1137"/>
        <end position="1147"/>
    </location>
</feature>
<keyword evidence="11" id="KW-1185">Reference proteome</keyword>
<dbReference type="GO" id="GO:0008270">
    <property type="term" value="F:zinc ion binding"/>
    <property type="evidence" value="ECO:0007669"/>
    <property type="project" value="UniProtKB-KW"/>
</dbReference>
<dbReference type="PROSITE" id="PS01359">
    <property type="entry name" value="ZF_PHD_1"/>
    <property type="match status" value="1"/>
</dbReference>
<comment type="caution">
    <text evidence="9">The sequence shown here is derived from an EMBL/GenBank/DDBJ whole genome shotgun (WGS) entry which is preliminary data.</text>
</comment>
<keyword evidence="2 4" id="KW-0863">Zinc-finger</keyword>
<feature type="compositionally biased region" description="Low complexity" evidence="5">
    <location>
        <begin position="812"/>
        <end position="822"/>
    </location>
</feature>
<evidence type="ECO:0008006" key="12">
    <source>
        <dbReference type="Google" id="ProtNLM"/>
    </source>
</evidence>
<dbReference type="Pfam" id="PF13639">
    <property type="entry name" value="zf-RING_2"/>
    <property type="match status" value="1"/>
</dbReference>
<feature type="region of interest" description="Disordered" evidence="5">
    <location>
        <begin position="698"/>
        <end position="772"/>
    </location>
</feature>
<keyword evidence="3" id="KW-0862">Zinc</keyword>
<feature type="compositionally biased region" description="Low complexity" evidence="5">
    <location>
        <begin position="563"/>
        <end position="577"/>
    </location>
</feature>
<feature type="compositionally biased region" description="Basic residues" evidence="5">
    <location>
        <begin position="1048"/>
        <end position="1064"/>
    </location>
</feature>
<accession>A0A8J4GRK6</accession>
<feature type="region of interest" description="Disordered" evidence="5">
    <location>
        <begin position="791"/>
        <end position="822"/>
    </location>
</feature>
<dbReference type="AlphaFoldDB" id="A0A8J4GRK6"/>
<feature type="domain" description="PHD-type" evidence="6">
    <location>
        <begin position="142"/>
        <end position="190"/>
    </location>
</feature>
<evidence type="ECO:0000256" key="3">
    <source>
        <dbReference type="ARBA" id="ARBA00022833"/>
    </source>
</evidence>
<dbReference type="Proteomes" id="UP000747110">
    <property type="component" value="Unassembled WGS sequence"/>
</dbReference>
<dbReference type="Proteomes" id="UP000722791">
    <property type="component" value="Unassembled WGS sequence"/>
</dbReference>
<evidence type="ECO:0000313" key="9">
    <source>
        <dbReference type="EMBL" id="GIM13585.1"/>
    </source>
</evidence>
<evidence type="ECO:0000259" key="6">
    <source>
        <dbReference type="PROSITE" id="PS50016"/>
    </source>
</evidence>
<dbReference type="PANTHER" id="PTHR47177">
    <property type="entry name" value="F18C1.6 PROTEIN"/>
    <property type="match status" value="1"/>
</dbReference>
<dbReference type="PANTHER" id="PTHR47177:SF3">
    <property type="entry name" value="F18C1.6 PROTEIN"/>
    <property type="match status" value="1"/>
</dbReference>
<dbReference type="InterPro" id="IPR019787">
    <property type="entry name" value="Znf_PHD-finger"/>
</dbReference>
<feature type="compositionally biased region" description="Gly residues" evidence="5">
    <location>
        <begin position="220"/>
        <end position="229"/>
    </location>
</feature>
<feature type="compositionally biased region" description="Acidic residues" evidence="5">
    <location>
        <begin position="95"/>
        <end position="105"/>
    </location>
</feature>
<dbReference type="SMART" id="SM00184">
    <property type="entry name" value="RING"/>
    <property type="match status" value="2"/>
</dbReference>
<feature type="region of interest" description="Disordered" evidence="5">
    <location>
        <begin position="600"/>
        <end position="654"/>
    </location>
</feature>
<dbReference type="InterPro" id="IPR019786">
    <property type="entry name" value="Zinc_finger_PHD-type_CS"/>
</dbReference>
<feature type="domain" description="RING-type" evidence="7">
    <location>
        <begin position="5"/>
        <end position="44"/>
    </location>
</feature>
<feature type="compositionally biased region" description="Gly residues" evidence="5">
    <location>
        <begin position="601"/>
        <end position="615"/>
    </location>
</feature>
<feature type="compositionally biased region" description="Acidic residues" evidence="5">
    <location>
        <begin position="319"/>
        <end position="344"/>
    </location>
</feature>
<feature type="compositionally biased region" description="Low complexity" evidence="5">
    <location>
        <begin position="417"/>
        <end position="431"/>
    </location>
</feature>
<evidence type="ECO:0000256" key="2">
    <source>
        <dbReference type="ARBA" id="ARBA00022771"/>
    </source>
</evidence>
<dbReference type="InterPro" id="IPR013083">
    <property type="entry name" value="Znf_RING/FYVE/PHD"/>
</dbReference>
<feature type="compositionally biased region" description="Low complexity" evidence="5">
    <location>
        <begin position="924"/>
        <end position="933"/>
    </location>
</feature>
<dbReference type="OrthoDB" id="515259at2759"/>
<dbReference type="PROSITE" id="PS00518">
    <property type="entry name" value="ZF_RING_1"/>
    <property type="match status" value="1"/>
</dbReference>
<feature type="compositionally biased region" description="Pro residues" evidence="5">
    <location>
        <begin position="910"/>
        <end position="921"/>
    </location>
</feature>
<feature type="compositionally biased region" description="Basic and acidic residues" evidence="5">
    <location>
        <begin position="80"/>
        <end position="94"/>
    </location>
</feature>
<feature type="compositionally biased region" description="Basic residues" evidence="5">
    <location>
        <begin position="1024"/>
        <end position="1041"/>
    </location>
</feature>
<dbReference type="SUPFAM" id="SSF57850">
    <property type="entry name" value="RING/U-box"/>
    <property type="match status" value="1"/>
</dbReference>
<dbReference type="Gene3D" id="3.30.40.10">
    <property type="entry name" value="Zinc/RING finger domain, C3HC4 (zinc finger)"/>
    <property type="match status" value="2"/>
</dbReference>
<evidence type="ECO:0000313" key="8">
    <source>
        <dbReference type="EMBL" id="GIL79108.1"/>
    </source>
</evidence>
<protein>
    <recommendedName>
        <fullName evidence="12">PHD and RING finger domain-containing protein 1</fullName>
    </recommendedName>
</protein>
<evidence type="ECO:0000256" key="5">
    <source>
        <dbReference type="SAM" id="MobiDB-lite"/>
    </source>
</evidence>
<evidence type="ECO:0000256" key="1">
    <source>
        <dbReference type="ARBA" id="ARBA00022723"/>
    </source>
</evidence>
<dbReference type="SUPFAM" id="SSF57903">
    <property type="entry name" value="FYVE/PHD zinc finger"/>
    <property type="match status" value="1"/>
</dbReference>
<feature type="compositionally biased region" description="Basic and acidic residues" evidence="5">
    <location>
        <begin position="1084"/>
        <end position="1104"/>
    </location>
</feature>
<evidence type="ECO:0000313" key="10">
    <source>
        <dbReference type="Proteomes" id="UP000722791"/>
    </source>
</evidence>
<dbReference type="CDD" id="cd16574">
    <property type="entry name" value="RING-HC_Topors"/>
    <property type="match status" value="1"/>
</dbReference>
<dbReference type="EMBL" id="BNCP01000015">
    <property type="protein sequence ID" value="GIL79108.1"/>
    <property type="molecule type" value="Genomic_DNA"/>
</dbReference>
<feature type="region of interest" description="Disordered" evidence="5">
    <location>
        <begin position="59"/>
        <end position="113"/>
    </location>
</feature>
<feature type="compositionally biased region" description="Polar residues" evidence="5">
    <location>
        <begin position="956"/>
        <end position="966"/>
    </location>
</feature>
<dbReference type="EMBL" id="BNCQ01000050">
    <property type="protein sequence ID" value="GIM13585.1"/>
    <property type="molecule type" value="Genomic_DNA"/>
</dbReference>
<evidence type="ECO:0000256" key="4">
    <source>
        <dbReference type="PROSITE-ProRule" id="PRU00175"/>
    </source>
</evidence>
<dbReference type="InterPro" id="IPR017907">
    <property type="entry name" value="Znf_RING_CS"/>
</dbReference>
<dbReference type="PROSITE" id="PS50016">
    <property type="entry name" value="ZF_PHD_2"/>
    <property type="match status" value="1"/>
</dbReference>